<keyword evidence="1" id="KW-0812">Transmembrane</keyword>
<evidence type="ECO:0000313" key="3">
    <source>
        <dbReference type="Proteomes" id="UP000031443"/>
    </source>
</evidence>
<evidence type="ECO:0000256" key="1">
    <source>
        <dbReference type="SAM" id="Phobius"/>
    </source>
</evidence>
<organism evidence="2 3">
    <name type="scientific">Chelonia mydas</name>
    <name type="common">Green sea-turtle</name>
    <name type="synonym">Chelonia agassizi</name>
    <dbReference type="NCBI Taxonomy" id="8469"/>
    <lineage>
        <taxon>Eukaryota</taxon>
        <taxon>Metazoa</taxon>
        <taxon>Chordata</taxon>
        <taxon>Craniata</taxon>
        <taxon>Vertebrata</taxon>
        <taxon>Euteleostomi</taxon>
        <taxon>Archelosauria</taxon>
        <taxon>Testudinata</taxon>
        <taxon>Testudines</taxon>
        <taxon>Cryptodira</taxon>
        <taxon>Durocryptodira</taxon>
        <taxon>Americhelydia</taxon>
        <taxon>Chelonioidea</taxon>
        <taxon>Cheloniidae</taxon>
        <taxon>Chelonia</taxon>
    </lineage>
</organism>
<dbReference type="EMBL" id="KB545018">
    <property type="protein sequence ID" value="EMP31549.1"/>
    <property type="molecule type" value="Genomic_DNA"/>
</dbReference>
<evidence type="ECO:0000313" key="2">
    <source>
        <dbReference type="EMBL" id="EMP31549.1"/>
    </source>
</evidence>
<dbReference type="AlphaFoldDB" id="M7B379"/>
<protein>
    <submittedName>
        <fullName evidence="2">Kelch repeat and BTB domain-containing protein 2</fullName>
    </submittedName>
</protein>
<proteinExistence type="predicted"/>
<name>M7B379_CHEMY</name>
<keyword evidence="1" id="KW-1133">Transmembrane helix</keyword>
<keyword evidence="3" id="KW-1185">Reference proteome</keyword>
<dbReference type="Proteomes" id="UP000031443">
    <property type="component" value="Unassembled WGS sequence"/>
</dbReference>
<keyword evidence="1" id="KW-0472">Membrane</keyword>
<sequence>MNERAKYATYQYDLELDRWSLRQHISERVLWDLGKDFRCTVEEYSDAEQGRTAPNGAGDQCWGKDERWLIMGLPECLIGVVSVPSLFGAVDVAAMWKALDEM</sequence>
<feature type="transmembrane region" description="Helical" evidence="1">
    <location>
        <begin position="76"/>
        <end position="96"/>
    </location>
</feature>
<dbReference type="eggNOG" id="KOG4441">
    <property type="taxonomic scope" value="Eukaryota"/>
</dbReference>
<accession>M7B379</accession>
<reference evidence="3" key="1">
    <citation type="journal article" date="2013" name="Nat. Genet.">
        <title>The draft genomes of soft-shell turtle and green sea turtle yield insights into the development and evolution of the turtle-specific body plan.</title>
        <authorList>
            <person name="Wang Z."/>
            <person name="Pascual-Anaya J."/>
            <person name="Zadissa A."/>
            <person name="Li W."/>
            <person name="Niimura Y."/>
            <person name="Huang Z."/>
            <person name="Li C."/>
            <person name="White S."/>
            <person name="Xiong Z."/>
            <person name="Fang D."/>
            <person name="Wang B."/>
            <person name="Ming Y."/>
            <person name="Chen Y."/>
            <person name="Zheng Y."/>
            <person name="Kuraku S."/>
            <person name="Pignatelli M."/>
            <person name="Herrero J."/>
            <person name="Beal K."/>
            <person name="Nozawa M."/>
            <person name="Li Q."/>
            <person name="Wang J."/>
            <person name="Zhang H."/>
            <person name="Yu L."/>
            <person name="Shigenobu S."/>
            <person name="Wang J."/>
            <person name="Liu J."/>
            <person name="Flicek P."/>
            <person name="Searle S."/>
            <person name="Wang J."/>
            <person name="Kuratani S."/>
            <person name="Yin Y."/>
            <person name="Aken B."/>
            <person name="Zhang G."/>
            <person name="Irie N."/>
        </authorList>
    </citation>
    <scope>NUCLEOTIDE SEQUENCE [LARGE SCALE GENOMIC DNA]</scope>
</reference>
<gene>
    <name evidence="2" type="ORF">UY3_11320</name>
</gene>
<dbReference type="STRING" id="8469.M7B379"/>